<gene>
    <name evidence="1" type="ORF">NQ317_013850</name>
</gene>
<dbReference type="Proteomes" id="UP001162164">
    <property type="component" value="Unassembled WGS sequence"/>
</dbReference>
<comment type="caution">
    <text evidence="1">The sequence shown here is derived from an EMBL/GenBank/DDBJ whole genome shotgun (WGS) entry which is preliminary data.</text>
</comment>
<keyword evidence="2" id="KW-1185">Reference proteome</keyword>
<sequence>MLEQGAVYFGSVAEIGSVAERLKRQCSNRSYLAKVGTNNTCHNLLCNNCDSAHHYMRCFESHKVVALDDMRKDGTRITIHKPLECDIHSGENIIYNCTICNVTAWENVLKMNTKVISVREYWIQKPEFPLTGLNNNMEELAHQRSAARDLINESYQSYKAVLEKCKDEALEELNKLYHERN</sequence>
<accession>A0ABQ9J3P6</accession>
<protein>
    <submittedName>
        <fullName evidence="1">Uncharacterized protein</fullName>
    </submittedName>
</protein>
<dbReference type="EMBL" id="JAPWTJ010001325">
    <property type="protein sequence ID" value="KAJ8972535.1"/>
    <property type="molecule type" value="Genomic_DNA"/>
</dbReference>
<evidence type="ECO:0000313" key="2">
    <source>
        <dbReference type="Proteomes" id="UP001162164"/>
    </source>
</evidence>
<proteinExistence type="predicted"/>
<evidence type="ECO:0000313" key="1">
    <source>
        <dbReference type="EMBL" id="KAJ8972535.1"/>
    </source>
</evidence>
<reference evidence="1" key="1">
    <citation type="journal article" date="2023" name="Insect Mol. Biol.">
        <title>Genome sequencing provides insights into the evolution of gene families encoding plant cell wall-degrading enzymes in longhorned beetles.</title>
        <authorList>
            <person name="Shin N.R."/>
            <person name="Okamura Y."/>
            <person name="Kirsch R."/>
            <person name="Pauchet Y."/>
        </authorList>
    </citation>
    <scope>NUCLEOTIDE SEQUENCE</scope>
    <source>
        <strain evidence="1">MMC_N1</strain>
    </source>
</reference>
<organism evidence="1 2">
    <name type="scientific">Molorchus minor</name>
    <dbReference type="NCBI Taxonomy" id="1323400"/>
    <lineage>
        <taxon>Eukaryota</taxon>
        <taxon>Metazoa</taxon>
        <taxon>Ecdysozoa</taxon>
        <taxon>Arthropoda</taxon>
        <taxon>Hexapoda</taxon>
        <taxon>Insecta</taxon>
        <taxon>Pterygota</taxon>
        <taxon>Neoptera</taxon>
        <taxon>Endopterygota</taxon>
        <taxon>Coleoptera</taxon>
        <taxon>Polyphaga</taxon>
        <taxon>Cucujiformia</taxon>
        <taxon>Chrysomeloidea</taxon>
        <taxon>Cerambycidae</taxon>
        <taxon>Lamiinae</taxon>
        <taxon>Monochamini</taxon>
        <taxon>Molorchus</taxon>
    </lineage>
</organism>
<name>A0ABQ9J3P6_9CUCU</name>